<dbReference type="InParanoid" id="A0A0C3B4S9"/>
<name>A0A0C3B4S9_PILCF</name>
<feature type="region of interest" description="Disordered" evidence="1">
    <location>
        <begin position="1"/>
        <end position="22"/>
    </location>
</feature>
<feature type="compositionally biased region" description="Basic and acidic residues" evidence="1">
    <location>
        <begin position="1"/>
        <end position="17"/>
    </location>
</feature>
<keyword evidence="3" id="KW-1185">Reference proteome</keyword>
<evidence type="ECO:0000313" key="2">
    <source>
        <dbReference type="EMBL" id="KIM81208.1"/>
    </source>
</evidence>
<gene>
    <name evidence="2" type="ORF">PILCRDRAFT_821659</name>
</gene>
<dbReference type="AlphaFoldDB" id="A0A0C3B4S9"/>
<dbReference type="HOGENOM" id="CLU_1806934_0_0_1"/>
<accession>A0A0C3B4S9</accession>
<dbReference type="Proteomes" id="UP000054166">
    <property type="component" value="Unassembled WGS sequence"/>
</dbReference>
<evidence type="ECO:0000256" key="1">
    <source>
        <dbReference type="SAM" id="MobiDB-lite"/>
    </source>
</evidence>
<sequence>MSEKEYTSKRWERDRTEAGTIDPVSGRPALEVSSIMHKVNNALTEPSIWRLVQLLRGNARRIDSGCILYASVKGRINVDEFFGGKRREELLAAEADETIAKLEESKSKPRSRSLAARQIVGTEQLEPGLARLQRTTTPFLQSL</sequence>
<proteinExistence type="predicted"/>
<reference evidence="3" key="2">
    <citation type="submission" date="2015-01" db="EMBL/GenBank/DDBJ databases">
        <title>Evolutionary Origins and Diversification of the Mycorrhizal Mutualists.</title>
        <authorList>
            <consortium name="DOE Joint Genome Institute"/>
            <consortium name="Mycorrhizal Genomics Consortium"/>
            <person name="Kohler A."/>
            <person name="Kuo A."/>
            <person name="Nagy L.G."/>
            <person name="Floudas D."/>
            <person name="Copeland A."/>
            <person name="Barry K.W."/>
            <person name="Cichocki N."/>
            <person name="Veneault-Fourrey C."/>
            <person name="LaButti K."/>
            <person name="Lindquist E.A."/>
            <person name="Lipzen A."/>
            <person name="Lundell T."/>
            <person name="Morin E."/>
            <person name="Murat C."/>
            <person name="Riley R."/>
            <person name="Ohm R."/>
            <person name="Sun H."/>
            <person name="Tunlid A."/>
            <person name="Henrissat B."/>
            <person name="Grigoriev I.V."/>
            <person name="Hibbett D.S."/>
            <person name="Martin F."/>
        </authorList>
    </citation>
    <scope>NUCLEOTIDE SEQUENCE [LARGE SCALE GENOMIC DNA]</scope>
    <source>
        <strain evidence="3">F 1598</strain>
    </source>
</reference>
<dbReference type="EMBL" id="KN833000">
    <property type="protein sequence ID" value="KIM81208.1"/>
    <property type="molecule type" value="Genomic_DNA"/>
</dbReference>
<evidence type="ECO:0000313" key="3">
    <source>
        <dbReference type="Proteomes" id="UP000054166"/>
    </source>
</evidence>
<reference evidence="2 3" key="1">
    <citation type="submission" date="2014-04" db="EMBL/GenBank/DDBJ databases">
        <authorList>
            <consortium name="DOE Joint Genome Institute"/>
            <person name="Kuo A."/>
            <person name="Tarkka M."/>
            <person name="Buscot F."/>
            <person name="Kohler A."/>
            <person name="Nagy L.G."/>
            <person name="Floudas D."/>
            <person name="Copeland A."/>
            <person name="Barry K.W."/>
            <person name="Cichocki N."/>
            <person name="Veneault-Fourrey C."/>
            <person name="LaButti K."/>
            <person name="Lindquist E.A."/>
            <person name="Lipzen A."/>
            <person name="Lundell T."/>
            <person name="Morin E."/>
            <person name="Murat C."/>
            <person name="Sun H."/>
            <person name="Tunlid A."/>
            <person name="Henrissat B."/>
            <person name="Grigoriev I.V."/>
            <person name="Hibbett D.S."/>
            <person name="Martin F."/>
            <person name="Nordberg H.P."/>
            <person name="Cantor M.N."/>
            <person name="Hua S.X."/>
        </authorList>
    </citation>
    <scope>NUCLEOTIDE SEQUENCE [LARGE SCALE GENOMIC DNA]</scope>
    <source>
        <strain evidence="2 3">F 1598</strain>
    </source>
</reference>
<protein>
    <submittedName>
        <fullName evidence="2">Uncharacterized protein</fullName>
    </submittedName>
</protein>
<organism evidence="2 3">
    <name type="scientific">Piloderma croceum (strain F 1598)</name>
    <dbReference type="NCBI Taxonomy" id="765440"/>
    <lineage>
        <taxon>Eukaryota</taxon>
        <taxon>Fungi</taxon>
        <taxon>Dikarya</taxon>
        <taxon>Basidiomycota</taxon>
        <taxon>Agaricomycotina</taxon>
        <taxon>Agaricomycetes</taxon>
        <taxon>Agaricomycetidae</taxon>
        <taxon>Atheliales</taxon>
        <taxon>Atheliaceae</taxon>
        <taxon>Piloderma</taxon>
    </lineage>
</organism>